<gene>
    <name evidence="6" type="ORF">D7B24_004217</name>
</gene>
<dbReference type="GO" id="GO:0046872">
    <property type="term" value="F:metal ion binding"/>
    <property type="evidence" value="ECO:0007669"/>
    <property type="project" value="UniProtKB-KW"/>
</dbReference>
<evidence type="ECO:0000313" key="6">
    <source>
        <dbReference type="EMBL" id="RNJ52184.1"/>
    </source>
</evidence>
<dbReference type="PANTHER" id="PTHR10543:SF89">
    <property type="entry name" value="CAROTENOID 9,10(9',10')-CLEAVAGE DIOXYGENASE 1"/>
    <property type="match status" value="1"/>
</dbReference>
<dbReference type="GO" id="GO:0010436">
    <property type="term" value="F:carotenoid dioxygenase activity"/>
    <property type="evidence" value="ECO:0007669"/>
    <property type="project" value="TreeGrafter"/>
</dbReference>
<protein>
    <recommendedName>
        <fullName evidence="8">Lignostilbene dioxygenase</fullName>
    </recommendedName>
</protein>
<proteinExistence type="inferred from homology"/>
<evidence type="ECO:0000256" key="1">
    <source>
        <dbReference type="ARBA" id="ARBA00006787"/>
    </source>
</evidence>
<evidence type="ECO:0000256" key="3">
    <source>
        <dbReference type="ARBA" id="ARBA00023002"/>
    </source>
</evidence>
<evidence type="ECO:0000256" key="5">
    <source>
        <dbReference type="PIRSR" id="PIRSR604294-1"/>
    </source>
</evidence>
<accession>A0A3M9XW04</accession>
<dbReference type="STRING" id="1051616.A0A3M9XW04"/>
<feature type="binding site" evidence="5">
    <location>
        <position position="174"/>
    </location>
    <ligand>
        <name>Fe cation</name>
        <dbReference type="ChEBI" id="CHEBI:24875"/>
        <note>catalytic</note>
    </ligand>
</feature>
<dbReference type="PANTHER" id="PTHR10543">
    <property type="entry name" value="BETA-CAROTENE DIOXYGENASE"/>
    <property type="match status" value="1"/>
</dbReference>
<evidence type="ECO:0000256" key="4">
    <source>
        <dbReference type="ARBA" id="ARBA00023004"/>
    </source>
</evidence>
<dbReference type="GeneID" id="39607906"/>
<sequence length="412" mass="46296">MVRILSSNFQDFAGASRPFRAEAELDDLEVEGNIPLELNGTFYGVAHDPYYERDFFMNGAKTTSFDADGSISAFRVHNGKVSFKQRYVLTERFIAERKAGKALFGVMRSPFSHHPCVRAMEDNVANTNVIVHAGKLLALSEHGAPYELDPTTMATIGHTPFPGQLPDKGPYTAHPKIDPDTGDLVGYGYALRGAESNDCTVWIHNRNGAKIYEQSFERPINGFIHDCAITPSYIILMQMPFHTSFESLTSPDGHLWTYDENLPTYFYVVPKDKKRPVRTFHWKNCLPIHSGASWEEDGNIFFDATVASSNAFPFLPRYTYVNCFDPKSTTDPSLLYRGLNCLGRYDYDTKTFETMSPGPDVLVQETCFSPRGSDAPEGDGLLVTMIDNIQEHRNEIVSTRVPIHNPSFPYIV</sequence>
<comment type="caution">
    <text evidence="6">The sequence shown here is derived from an EMBL/GenBank/DDBJ whole genome shotgun (WGS) entry which is preliminary data.</text>
</comment>
<feature type="binding site" evidence="5">
    <location>
        <position position="289"/>
    </location>
    <ligand>
        <name>Fe cation</name>
        <dbReference type="ChEBI" id="CHEBI:24875"/>
        <note>catalytic</note>
    </ligand>
</feature>
<evidence type="ECO:0008006" key="8">
    <source>
        <dbReference type="Google" id="ProtNLM"/>
    </source>
</evidence>
<comment type="cofactor">
    <cofactor evidence="5">
        <name>Fe(2+)</name>
        <dbReference type="ChEBI" id="CHEBI:29033"/>
    </cofactor>
    <text evidence="5">Binds 1 Fe(2+) ion per subunit.</text>
</comment>
<keyword evidence="4 5" id="KW-0408">Iron</keyword>
<organism evidence="6 7">
    <name type="scientific">Verticillium nonalfalfae</name>
    <dbReference type="NCBI Taxonomy" id="1051616"/>
    <lineage>
        <taxon>Eukaryota</taxon>
        <taxon>Fungi</taxon>
        <taxon>Dikarya</taxon>
        <taxon>Ascomycota</taxon>
        <taxon>Pezizomycotina</taxon>
        <taxon>Sordariomycetes</taxon>
        <taxon>Hypocreomycetidae</taxon>
        <taxon>Glomerellales</taxon>
        <taxon>Plectosphaerellaceae</taxon>
        <taxon>Verticillium</taxon>
    </lineage>
</organism>
<dbReference type="GO" id="GO:0016121">
    <property type="term" value="P:carotene catabolic process"/>
    <property type="evidence" value="ECO:0007669"/>
    <property type="project" value="TreeGrafter"/>
</dbReference>
<reference evidence="6 7" key="1">
    <citation type="submission" date="2018-10" db="EMBL/GenBank/DDBJ databases">
        <title>Genome sequence of Verticillium nonalfalfae VnAa140.</title>
        <authorList>
            <person name="Stajich J.E."/>
            <person name="Kasson M.T."/>
        </authorList>
    </citation>
    <scope>NUCLEOTIDE SEQUENCE [LARGE SCALE GENOMIC DNA]</scope>
    <source>
        <strain evidence="6 7">VnAa140</strain>
    </source>
</reference>
<dbReference type="AlphaFoldDB" id="A0A3M9XW04"/>
<dbReference type="Pfam" id="PF03055">
    <property type="entry name" value="RPE65"/>
    <property type="match status" value="2"/>
</dbReference>
<keyword evidence="3" id="KW-0560">Oxidoreductase</keyword>
<comment type="similarity">
    <text evidence="1">Belongs to the carotenoid oxygenase family.</text>
</comment>
<keyword evidence="7" id="KW-1185">Reference proteome</keyword>
<dbReference type="Proteomes" id="UP000267145">
    <property type="component" value="Unassembled WGS sequence"/>
</dbReference>
<dbReference type="EMBL" id="RBVV01000232">
    <property type="protein sequence ID" value="RNJ52184.1"/>
    <property type="molecule type" value="Genomic_DNA"/>
</dbReference>
<keyword evidence="2 5" id="KW-0479">Metal-binding</keyword>
<feature type="binding site" evidence="5">
    <location>
        <position position="225"/>
    </location>
    <ligand>
        <name>Fe cation</name>
        <dbReference type="ChEBI" id="CHEBI:24875"/>
        <note>catalytic</note>
    </ligand>
</feature>
<evidence type="ECO:0000313" key="7">
    <source>
        <dbReference type="Proteomes" id="UP000267145"/>
    </source>
</evidence>
<dbReference type="RefSeq" id="XP_028490342.1">
    <property type="nucleotide sequence ID" value="XM_028638390.1"/>
</dbReference>
<evidence type="ECO:0000256" key="2">
    <source>
        <dbReference type="ARBA" id="ARBA00022723"/>
    </source>
</evidence>
<dbReference type="InterPro" id="IPR004294">
    <property type="entry name" value="Carotenoid_Oase"/>
</dbReference>
<name>A0A3M9XW04_9PEZI</name>